<dbReference type="PaxDb" id="411902-CLOBOL_00494"/>
<evidence type="ECO:0000313" key="2">
    <source>
        <dbReference type="Proteomes" id="UP000005396"/>
    </source>
</evidence>
<dbReference type="HOGENOM" id="CLU_3097290_0_0_9"/>
<dbReference type="Proteomes" id="UP000005396">
    <property type="component" value="Unassembled WGS sequence"/>
</dbReference>
<dbReference type="AlphaFoldDB" id="A8RHS7"/>
<gene>
    <name evidence="1" type="ORF">CLOBOL_00494</name>
</gene>
<sequence length="51" mass="5927">MDQVYPDPPGVPSVLSILIQLSSPLDYHSLPRFTIKDFLKIDFLVYWCEND</sequence>
<reference evidence="1 2" key="2">
    <citation type="submission" date="2007-09" db="EMBL/GenBank/DDBJ databases">
        <title>Draft genome sequence of Clostridium bolteae (ATCC BAA-613).</title>
        <authorList>
            <person name="Sudarsanam P."/>
            <person name="Ley R."/>
            <person name="Guruge J."/>
            <person name="Turnbaugh P.J."/>
            <person name="Mahowald M."/>
            <person name="Liep D."/>
            <person name="Gordon J."/>
        </authorList>
    </citation>
    <scope>NUCLEOTIDE SEQUENCE [LARGE SCALE GENOMIC DNA]</scope>
    <source>
        <strain evidence="2">ATCC BAA-613 / DSM 15670 / CCUG 46953 / JCM 12243 / WAL 16351</strain>
    </source>
</reference>
<name>A8RHS7_ENTBW</name>
<organism evidence="1 2">
    <name type="scientific">Enterocloster bolteae (strain ATCC BAA-613 / DSM 15670 / CCUG 46953 / JCM 12243 / WAL 16351)</name>
    <name type="common">Clostridium bolteae</name>
    <dbReference type="NCBI Taxonomy" id="411902"/>
    <lineage>
        <taxon>Bacteria</taxon>
        <taxon>Bacillati</taxon>
        <taxon>Bacillota</taxon>
        <taxon>Clostridia</taxon>
        <taxon>Lachnospirales</taxon>
        <taxon>Lachnospiraceae</taxon>
        <taxon>Enterocloster</taxon>
    </lineage>
</organism>
<reference evidence="1 2" key="1">
    <citation type="submission" date="2007-08" db="EMBL/GenBank/DDBJ databases">
        <authorList>
            <person name="Fulton L."/>
            <person name="Clifton S."/>
            <person name="Fulton B."/>
            <person name="Xu J."/>
            <person name="Minx P."/>
            <person name="Pepin K.H."/>
            <person name="Johnson M."/>
            <person name="Thiruvilangam P."/>
            <person name="Bhonagiri V."/>
            <person name="Nash W.E."/>
            <person name="Mardis E.R."/>
            <person name="Wilson R.K."/>
        </authorList>
    </citation>
    <scope>NUCLEOTIDE SEQUENCE [LARGE SCALE GENOMIC DNA]</scope>
    <source>
        <strain evidence="2">ATCC BAA-613 / DSM 15670 / CCUG 46953 / JCM 12243 / WAL 16351</strain>
    </source>
</reference>
<comment type="caution">
    <text evidence="1">The sequence shown here is derived from an EMBL/GenBank/DDBJ whole genome shotgun (WGS) entry which is preliminary data.</text>
</comment>
<protein>
    <submittedName>
        <fullName evidence="1">Uncharacterized protein</fullName>
    </submittedName>
</protein>
<dbReference type="EMBL" id="ABCC02000009">
    <property type="protein sequence ID" value="EDP19058.1"/>
    <property type="molecule type" value="Genomic_DNA"/>
</dbReference>
<evidence type="ECO:0000313" key="1">
    <source>
        <dbReference type="EMBL" id="EDP19058.1"/>
    </source>
</evidence>
<accession>A8RHS7</accession>
<proteinExistence type="predicted"/>